<sequence length="305" mass="33566">MKHHKTIAAYIRPFLLSGMFLSVLGSGLLSADEKQEKAAGAATDAKQAALLKLFVEELVPITPGKGKFPKSFQMGSAKGLPAEMPVHTVTFAEDFWIGKYEVPQNLYQAVMGENPSRWKGPRNSAEMFDWRTANQFCQKLTQLLRKNGLIAADEEIRLPTEAEWEYCCRAGTTTEYSFGDAAQKPGDAGKLARNLDAYAWHTGNAAGNDPPVGALKPNPWGLYDMHGYLWEFVADPWHETYKNAPVDGSVWGSGAPDSPRVIRGGSWMDRYDGHRSAFRAKIAPTSTSPALGLRCVKAKVKKSEN</sequence>
<dbReference type="Gene3D" id="3.90.1580.10">
    <property type="entry name" value="paralog of FGE (formylglycine-generating enzyme)"/>
    <property type="match status" value="1"/>
</dbReference>
<dbReference type="SUPFAM" id="SSF56436">
    <property type="entry name" value="C-type lectin-like"/>
    <property type="match status" value="1"/>
</dbReference>
<dbReference type="Proteomes" id="UP000317171">
    <property type="component" value="Chromosome"/>
</dbReference>
<accession>A0A517RLG1</accession>
<evidence type="ECO:0000313" key="3">
    <source>
        <dbReference type="Proteomes" id="UP000317171"/>
    </source>
</evidence>
<organism evidence="2 3">
    <name type="scientific">Gimesia alba</name>
    <dbReference type="NCBI Taxonomy" id="2527973"/>
    <lineage>
        <taxon>Bacteria</taxon>
        <taxon>Pseudomonadati</taxon>
        <taxon>Planctomycetota</taxon>
        <taxon>Planctomycetia</taxon>
        <taxon>Planctomycetales</taxon>
        <taxon>Planctomycetaceae</taxon>
        <taxon>Gimesia</taxon>
    </lineage>
</organism>
<dbReference type="PANTHER" id="PTHR23150:SF19">
    <property type="entry name" value="FORMYLGLYCINE-GENERATING ENZYME"/>
    <property type="match status" value="1"/>
</dbReference>
<dbReference type="InterPro" id="IPR005532">
    <property type="entry name" value="SUMF_dom"/>
</dbReference>
<reference evidence="2 3" key="1">
    <citation type="submission" date="2019-02" db="EMBL/GenBank/DDBJ databases">
        <title>Deep-cultivation of Planctomycetes and their phenomic and genomic characterization uncovers novel biology.</title>
        <authorList>
            <person name="Wiegand S."/>
            <person name="Jogler M."/>
            <person name="Boedeker C."/>
            <person name="Pinto D."/>
            <person name="Vollmers J."/>
            <person name="Rivas-Marin E."/>
            <person name="Kohn T."/>
            <person name="Peeters S.H."/>
            <person name="Heuer A."/>
            <person name="Rast P."/>
            <person name="Oberbeckmann S."/>
            <person name="Bunk B."/>
            <person name="Jeske O."/>
            <person name="Meyerdierks A."/>
            <person name="Storesund J.E."/>
            <person name="Kallscheuer N."/>
            <person name="Luecker S."/>
            <person name="Lage O.M."/>
            <person name="Pohl T."/>
            <person name="Merkel B.J."/>
            <person name="Hornburger P."/>
            <person name="Mueller R.-W."/>
            <person name="Bruemmer F."/>
            <person name="Labrenz M."/>
            <person name="Spormann A.M."/>
            <person name="Op den Camp H."/>
            <person name="Overmann J."/>
            <person name="Amann R."/>
            <person name="Jetten M.S.M."/>
            <person name="Mascher T."/>
            <person name="Medema M.H."/>
            <person name="Devos D.P."/>
            <person name="Kaster A.-K."/>
            <person name="Ovreas L."/>
            <person name="Rohde M."/>
            <person name="Galperin M.Y."/>
            <person name="Jogler C."/>
        </authorList>
    </citation>
    <scope>NUCLEOTIDE SEQUENCE [LARGE SCALE GENOMIC DNA]</scope>
    <source>
        <strain evidence="2 3">Pan241w</strain>
    </source>
</reference>
<dbReference type="GO" id="GO:0004674">
    <property type="term" value="F:protein serine/threonine kinase activity"/>
    <property type="evidence" value="ECO:0007669"/>
    <property type="project" value="UniProtKB-EC"/>
</dbReference>
<dbReference type="KEGG" id="gaz:Pan241w_48300"/>
<dbReference type="Pfam" id="PF03781">
    <property type="entry name" value="FGE-sulfatase"/>
    <property type="match status" value="1"/>
</dbReference>
<dbReference type="AlphaFoldDB" id="A0A517RLG1"/>
<dbReference type="InterPro" id="IPR051043">
    <property type="entry name" value="Sulfatase_Mod_Factor_Kinase"/>
</dbReference>
<keyword evidence="2" id="KW-0418">Kinase</keyword>
<dbReference type="RefSeq" id="WP_232107247.1">
    <property type="nucleotide sequence ID" value="NZ_CP036269.1"/>
</dbReference>
<dbReference type="InterPro" id="IPR042095">
    <property type="entry name" value="SUMF_sf"/>
</dbReference>
<evidence type="ECO:0000313" key="2">
    <source>
        <dbReference type="EMBL" id="QDT44715.1"/>
    </source>
</evidence>
<proteinExistence type="predicted"/>
<dbReference type="EC" id="2.7.11.1" evidence="2"/>
<protein>
    <submittedName>
        <fullName evidence="2">Serine/threonine-protein kinase pkn1</fullName>
        <ecNumber evidence="2">2.7.11.1</ecNumber>
    </submittedName>
</protein>
<keyword evidence="2" id="KW-0808">Transferase</keyword>
<dbReference type="InterPro" id="IPR016187">
    <property type="entry name" value="CTDL_fold"/>
</dbReference>
<evidence type="ECO:0000259" key="1">
    <source>
        <dbReference type="Pfam" id="PF03781"/>
    </source>
</evidence>
<gene>
    <name evidence="2" type="primary">pkn1_8</name>
    <name evidence="2" type="ORF">Pan241w_48300</name>
</gene>
<name>A0A517RLG1_9PLAN</name>
<keyword evidence="3" id="KW-1185">Reference proteome</keyword>
<dbReference type="GO" id="GO:0120147">
    <property type="term" value="F:formylglycine-generating oxidase activity"/>
    <property type="evidence" value="ECO:0007669"/>
    <property type="project" value="TreeGrafter"/>
</dbReference>
<feature type="domain" description="Sulfatase-modifying factor enzyme-like" evidence="1">
    <location>
        <begin position="71"/>
        <end position="297"/>
    </location>
</feature>
<dbReference type="PANTHER" id="PTHR23150">
    <property type="entry name" value="SULFATASE MODIFYING FACTOR 1, 2"/>
    <property type="match status" value="1"/>
</dbReference>
<dbReference type="EMBL" id="CP036269">
    <property type="protein sequence ID" value="QDT44715.1"/>
    <property type="molecule type" value="Genomic_DNA"/>
</dbReference>